<dbReference type="Proteomes" id="UP000233524">
    <property type="component" value="Unassembled WGS sequence"/>
</dbReference>
<dbReference type="OrthoDB" id="3853857at2759"/>
<evidence type="ECO:0000259" key="1">
    <source>
        <dbReference type="PROSITE" id="PS50146"/>
    </source>
</evidence>
<dbReference type="AlphaFoldDB" id="A0A2N3N2M5"/>
<proteinExistence type="predicted"/>
<dbReference type="EMBL" id="NLAX01001033">
    <property type="protein sequence ID" value="PKS06686.1"/>
    <property type="molecule type" value="Genomic_DNA"/>
</dbReference>
<dbReference type="InterPro" id="IPR001206">
    <property type="entry name" value="Diacylglycerol_kinase_cat_dom"/>
</dbReference>
<name>A0A2N3N2M5_9PEZI</name>
<dbReference type="Pfam" id="PF00781">
    <property type="entry name" value="DAGK_cat"/>
    <property type="match status" value="1"/>
</dbReference>
<dbReference type="InterPro" id="IPR055916">
    <property type="entry name" value="DUF7493"/>
</dbReference>
<dbReference type="SUPFAM" id="SSF111331">
    <property type="entry name" value="NAD kinase/diacylglycerol kinase-like"/>
    <property type="match status" value="1"/>
</dbReference>
<reference evidence="2 3" key="1">
    <citation type="journal article" date="2017" name="G3 (Bethesda)">
        <title>First Draft Genome Sequence of the Pathogenic Fungus Lomentospora prolificans (Formerly Scedosporium prolificans).</title>
        <authorList>
            <person name="Luo R."/>
            <person name="Zimin A."/>
            <person name="Workman R."/>
            <person name="Fan Y."/>
            <person name="Pertea G."/>
            <person name="Grossman N."/>
            <person name="Wear M.P."/>
            <person name="Jia B."/>
            <person name="Miller H."/>
            <person name="Casadevall A."/>
            <person name="Timp W."/>
            <person name="Zhang S.X."/>
            <person name="Salzberg S.L."/>
        </authorList>
    </citation>
    <scope>NUCLEOTIDE SEQUENCE [LARGE SCALE GENOMIC DNA]</scope>
    <source>
        <strain evidence="2 3">JHH-5317</strain>
    </source>
</reference>
<gene>
    <name evidence="2" type="ORF">jhhlp_006760</name>
</gene>
<dbReference type="STRING" id="41688.A0A2N3N2M5"/>
<dbReference type="GO" id="GO:0016020">
    <property type="term" value="C:membrane"/>
    <property type="evidence" value="ECO:0007669"/>
    <property type="project" value="TreeGrafter"/>
</dbReference>
<keyword evidence="3" id="KW-1185">Reference proteome</keyword>
<comment type="caution">
    <text evidence="2">The sequence shown here is derived from an EMBL/GenBank/DDBJ whole genome shotgun (WGS) entry which is preliminary data.</text>
</comment>
<dbReference type="VEuPathDB" id="FungiDB:jhhlp_006760"/>
<dbReference type="InterPro" id="IPR016064">
    <property type="entry name" value="NAD/diacylglycerol_kinase_sf"/>
</dbReference>
<dbReference type="GO" id="GO:0016773">
    <property type="term" value="F:phosphotransferase activity, alcohol group as acceptor"/>
    <property type="evidence" value="ECO:0007669"/>
    <property type="project" value="UniProtKB-ARBA"/>
</dbReference>
<dbReference type="PANTHER" id="PTHR12358">
    <property type="entry name" value="SPHINGOSINE KINASE"/>
    <property type="match status" value="1"/>
</dbReference>
<dbReference type="Gene3D" id="3.40.50.10330">
    <property type="entry name" value="Probable inorganic polyphosphate/atp-NAD kinase, domain 1"/>
    <property type="match status" value="1"/>
</dbReference>
<dbReference type="SMART" id="SM00046">
    <property type="entry name" value="DAGKc"/>
    <property type="match status" value="1"/>
</dbReference>
<dbReference type="Gene3D" id="2.60.200.40">
    <property type="match status" value="1"/>
</dbReference>
<dbReference type="PROSITE" id="PS50146">
    <property type="entry name" value="DAGK"/>
    <property type="match status" value="1"/>
</dbReference>
<dbReference type="Pfam" id="PF24321">
    <property type="entry name" value="DUF7493"/>
    <property type="match status" value="1"/>
</dbReference>
<protein>
    <recommendedName>
        <fullName evidence="1">DAGKc domain-containing protein</fullName>
    </recommendedName>
</protein>
<dbReference type="FunCoup" id="A0A2N3N2M5">
    <property type="interactions" value="583"/>
</dbReference>
<dbReference type="InParanoid" id="A0A2N3N2M5"/>
<accession>A0A2N3N2M5</accession>
<dbReference type="GO" id="GO:0001727">
    <property type="term" value="F:lipid kinase activity"/>
    <property type="evidence" value="ECO:0007669"/>
    <property type="project" value="TreeGrafter"/>
</dbReference>
<dbReference type="PANTHER" id="PTHR12358:SF31">
    <property type="entry name" value="ACYLGLYCEROL KINASE, MITOCHONDRIAL"/>
    <property type="match status" value="1"/>
</dbReference>
<dbReference type="InterPro" id="IPR050187">
    <property type="entry name" value="Lipid_Phosphate_FormReg"/>
</dbReference>
<dbReference type="InterPro" id="IPR017438">
    <property type="entry name" value="ATP-NAD_kinase_N"/>
</dbReference>
<dbReference type="GO" id="GO:0046512">
    <property type="term" value="P:sphingosine biosynthetic process"/>
    <property type="evidence" value="ECO:0007669"/>
    <property type="project" value="TreeGrafter"/>
</dbReference>
<sequence>MTEPMAHSGESKVNPATLIGEHTTAGDDVIVVDGSSTLSLGPDALVLTRSTHTKPKRTCGFIPTSKEPRQVTAAPERHLLVPLLTSSPLEAPANVESIPLYNVLWAELSSPSTLTIDYATQLNAKKIGVAKWTLSVEDGHAESIGRWTENLLKRAYGPAKLRKRAKVLVNPHAGPGGADRLWEQEAKPIFEAARMVLDVARTKYSGEAVEIAQSTDIDAYDTIVACSGDGLPHEIFNGLGKRPDARKALAKLAVSHIPCGSGNAMSCNLYGTHRASFAALAIVKGVSTPMDLVSITQGDRRILSFLSQALGIVAESDLATEHLRWMGEARFTYGFLVRLFKKKVYPCDVAVKVEIEHKDGVKEHYRRVRSYHSLTTLGNGNGSGEGMENGVQPMVKEAGDSGSSVAATTSDEALPPLKYGTINDKLPEGWELVSYDKMGNFYCGNMAYMAPDANFFSAACANDGLMDLVCIDGDVSPMTSINLLLSVESGTFFDNPLVSYRKIKAFRIIPRDQEDGFISIDGERVPFEPFQAEVHRGLGTVISKSGDFEAPGPKDWDTVTMADRLMA</sequence>
<evidence type="ECO:0000313" key="3">
    <source>
        <dbReference type="Proteomes" id="UP000233524"/>
    </source>
</evidence>
<evidence type="ECO:0000313" key="2">
    <source>
        <dbReference type="EMBL" id="PKS06686.1"/>
    </source>
</evidence>
<feature type="domain" description="DAGKc" evidence="1">
    <location>
        <begin position="160"/>
        <end position="299"/>
    </location>
</feature>
<organism evidence="2 3">
    <name type="scientific">Lomentospora prolificans</name>
    <dbReference type="NCBI Taxonomy" id="41688"/>
    <lineage>
        <taxon>Eukaryota</taxon>
        <taxon>Fungi</taxon>
        <taxon>Dikarya</taxon>
        <taxon>Ascomycota</taxon>
        <taxon>Pezizomycotina</taxon>
        <taxon>Sordariomycetes</taxon>
        <taxon>Hypocreomycetidae</taxon>
        <taxon>Microascales</taxon>
        <taxon>Microascaceae</taxon>
        <taxon>Lomentospora</taxon>
    </lineage>
</organism>
<dbReference type="GO" id="GO:0005737">
    <property type="term" value="C:cytoplasm"/>
    <property type="evidence" value="ECO:0007669"/>
    <property type="project" value="TreeGrafter"/>
</dbReference>